<accession>A0A8J2XYM3</accession>
<protein>
    <submittedName>
        <fullName evidence="1">Uncharacterized protein</fullName>
    </submittedName>
</protein>
<gene>
    <name evidence="1" type="ORF">GCM10007205_06200</name>
</gene>
<proteinExistence type="predicted"/>
<sequence>MAIKKLSTQEFLDELNRNLKEHPGYEEWMQFVPPPDGVVPDTVEGFERAGPEPRHSLYDLVALKVGEAFEIFPK</sequence>
<reference evidence="1" key="1">
    <citation type="journal article" date="2014" name="Int. J. Syst. Evol. Microbiol.">
        <title>Complete genome sequence of Corynebacterium casei LMG S-19264T (=DSM 44701T), isolated from a smear-ripened cheese.</title>
        <authorList>
            <consortium name="US DOE Joint Genome Institute (JGI-PGF)"/>
            <person name="Walter F."/>
            <person name="Albersmeier A."/>
            <person name="Kalinowski J."/>
            <person name="Ruckert C."/>
        </authorList>
    </citation>
    <scope>NUCLEOTIDE SEQUENCE</scope>
    <source>
        <strain evidence="1">CCM 7086</strain>
    </source>
</reference>
<keyword evidence="2" id="KW-1185">Reference proteome</keyword>
<name>A0A8J2XYM3_9BURK</name>
<dbReference type="Proteomes" id="UP000620266">
    <property type="component" value="Unassembled WGS sequence"/>
</dbReference>
<comment type="caution">
    <text evidence="1">The sequence shown here is derived from an EMBL/GenBank/DDBJ whole genome shotgun (WGS) entry which is preliminary data.</text>
</comment>
<organism evidence="1 2">
    <name type="scientific">Oxalicibacterium flavum</name>
    <dbReference type="NCBI Taxonomy" id="179467"/>
    <lineage>
        <taxon>Bacteria</taxon>
        <taxon>Pseudomonadati</taxon>
        <taxon>Pseudomonadota</taxon>
        <taxon>Betaproteobacteria</taxon>
        <taxon>Burkholderiales</taxon>
        <taxon>Oxalobacteraceae</taxon>
        <taxon>Oxalicibacterium</taxon>
    </lineage>
</organism>
<reference evidence="1" key="2">
    <citation type="submission" date="2020-09" db="EMBL/GenBank/DDBJ databases">
        <authorList>
            <person name="Sun Q."/>
            <person name="Sedlacek I."/>
        </authorList>
    </citation>
    <scope>NUCLEOTIDE SEQUENCE</scope>
    <source>
        <strain evidence="1">CCM 7086</strain>
    </source>
</reference>
<dbReference type="EMBL" id="BMCG01000001">
    <property type="protein sequence ID" value="GGB99624.1"/>
    <property type="molecule type" value="Genomic_DNA"/>
</dbReference>
<evidence type="ECO:0000313" key="1">
    <source>
        <dbReference type="EMBL" id="GGB99624.1"/>
    </source>
</evidence>
<evidence type="ECO:0000313" key="2">
    <source>
        <dbReference type="Proteomes" id="UP000620266"/>
    </source>
</evidence>
<dbReference type="RefSeq" id="WP_188394689.1">
    <property type="nucleotide sequence ID" value="NZ_BMCG01000001.1"/>
</dbReference>
<dbReference type="AlphaFoldDB" id="A0A8J2XYM3"/>